<evidence type="ECO:0000256" key="4">
    <source>
        <dbReference type="ARBA" id="ARBA00023136"/>
    </source>
</evidence>
<accession>A0ABT0U6C3</accession>
<dbReference type="EMBL" id="JAMQBK010000046">
    <property type="protein sequence ID" value="MCM2372493.1"/>
    <property type="molecule type" value="Genomic_DNA"/>
</dbReference>
<dbReference type="Proteomes" id="UP001202961">
    <property type="component" value="Unassembled WGS sequence"/>
</dbReference>
<evidence type="ECO:0000256" key="5">
    <source>
        <dbReference type="SAM" id="Coils"/>
    </source>
</evidence>
<keyword evidence="2" id="KW-0812">Transmembrane</keyword>
<reference evidence="6 7" key="1">
    <citation type="journal article" date="2022" name="Syst. Appl. Microbiol.">
        <title>Rhodopirellula aestuarii sp. nov., a novel member of the genus Rhodopirellula isolated from brackish sediments collected in the Tagus River estuary, Portugal.</title>
        <authorList>
            <person name="Vitorino I.R."/>
            <person name="Klimek D."/>
            <person name="Calusinska M."/>
            <person name="Lobo-da-Cunha A."/>
            <person name="Vasconcelos V."/>
            <person name="Lage O.M."/>
        </authorList>
    </citation>
    <scope>NUCLEOTIDE SEQUENCE [LARGE SCALE GENOMIC DNA]</scope>
    <source>
        <strain evidence="6 7">ICT_H3.1</strain>
    </source>
</reference>
<dbReference type="PANTHER" id="PTHR30386:SF26">
    <property type="entry name" value="TRANSPORT PROTEIN COMB"/>
    <property type="match status" value="1"/>
</dbReference>
<keyword evidence="5" id="KW-0175">Coiled coil</keyword>
<evidence type="ECO:0000256" key="3">
    <source>
        <dbReference type="ARBA" id="ARBA00022989"/>
    </source>
</evidence>
<keyword evidence="3" id="KW-1133">Transmembrane helix</keyword>
<protein>
    <submittedName>
        <fullName evidence="6">Hemolysin D</fullName>
    </submittedName>
</protein>
<evidence type="ECO:0000256" key="2">
    <source>
        <dbReference type="ARBA" id="ARBA00022692"/>
    </source>
</evidence>
<name>A0ABT0U6C3_9BACT</name>
<comment type="subcellular location">
    <subcellularLocation>
        <location evidence="1">Membrane</location>
        <topology evidence="1">Single-pass membrane protein</topology>
    </subcellularLocation>
</comment>
<comment type="caution">
    <text evidence="6">The sequence shown here is derived from an EMBL/GenBank/DDBJ whole genome shotgun (WGS) entry which is preliminary data.</text>
</comment>
<dbReference type="InterPro" id="IPR050739">
    <property type="entry name" value="MFP"/>
</dbReference>
<dbReference type="PANTHER" id="PTHR30386">
    <property type="entry name" value="MEMBRANE FUSION SUBUNIT OF EMRAB-TOLC MULTIDRUG EFFLUX PUMP"/>
    <property type="match status" value="1"/>
</dbReference>
<sequence length="334" mass="36162">MCPSHSPGTAATAIGPMTLRRSRAIACLLAGIVASAISVRSTHADEPIQIDQAQVLLIQNTSLSTPIAGRVDSVEIVEGEQIVPGRVLARLDERRARGEWSAAQAALHAAMIQAENDVNTRYAKRSLEVRERELQQSDEANKRYPGSVTATEIDRLQLVIDQAELAVEQSEQEREIAQATAAEKQAACELAKQRLDEHTIESTINGQVAEVFVQNGQWVEAGAPIVRLISLDPIRVSGFVDGRLHDSGLVGRKVRFEIAPPQPSSDVTSFAANSNGDSKVAVENNVDEATVLYGVVTFVSAELHPVTSQVRLWATVDNPNRKARPGMRGKLTID</sequence>
<dbReference type="SUPFAM" id="SSF111369">
    <property type="entry name" value="HlyD-like secretion proteins"/>
    <property type="match status" value="1"/>
</dbReference>
<evidence type="ECO:0000313" key="7">
    <source>
        <dbReference type="Proteomes" id="UP001202961"/>
    </source>
</evidence>
<organism evidence="6 7">
    <name type="scientific">Aporhodopirellula aestuarii</name>
    <dbReference type="NCBI Taxonomy" id="2950107"/>
    <lineage>
        <taxon>Bacteria</taxon>
        <taxon>Pseudomonadati</taxon>
        <taxon>Planctomycetota</taxon>
        <taxon>Planctomycetia</taxon>
        <taxon>Pirellulales</taxon>
        <taxon>Pirellulaceae</taxon>
        <taxon>Aporhodopirellula</taxon>
    </lineage>
</organism>
<proteinExistence type="predicted"/>
<evidence type="ECO:0000313" key="6">
    <source>
        <dbReference type="EMBL" id="MCM2372493.1"/>
    </source>
</evidence>
<keyword evidence="7" id="KW-1185">Reference proteome</keyword>
<gene>
    <name evidence="6" type="ORF">NB063_17930</name>
</gene>
<keyword evidence="4" id="KW-0472">Membrane</keyword>
<feature type="coiled-coil region" evidence="5">
    <location>
        <begin position="153"/>
        <end position="201"/>
    </location>
</feature>
<dbReference type="Gene3D" id="2.40.50.100">
    <property type="match status" value="2"/>
</dbReference>
<dbReference type="Gene3D" id="2.40.30.170">
    <property type="match status" value="1"/>
</dbReference>
<evidence type="ECO:0000256" key="1">
    <source>
        <dbReference type="ARBA" id="ARBA00004167"/>
    </source>
</evidence>